<gene>
    <name evidence="4" type="ORF">ESW18_10780</name>
    <name evidence="3" type="ORF">LV84_01485</name>
</gene>
<dbReference type="EMBL" id="QKZU01000005">
    <property type="protein sequence ID" value="PZX58281.1"/>
    <property type="molecule type" value="Genomic_DNA"/>
</dbReference>
<evidence type="ECO:0000313" key="4">
    <source>
        <dbReference type="EMBL" id="TXD77840.1"/>
    </source>
</evidence>
<dbReference type="OrthoDB" id="9793489at2"/>
<dbReference type="Proteomes" id="UP000321927">
    <property type="component" value="Unassembled WGS sequence"/>
</dbReference>
<keyword evidence="1" id="KW-0732">Signal</keyword>
<name>A0A2W7RDS8_9BACT</name>
<reference evidence="4 6" key="2">
    <citation type="submission" date="2019-08" db="EMBL/GenBank/DDBJ databases">
        <title>Genome of Algoriphagus ratkowskyi IC026.</title>
        <authorList>
            <person name="Bowman J.P."/>
        </authorList>
    </citation>
    <scope>NUCLEOTIDE SEQUENCE [LARGE SCALE GENOMIC DNA]</scope>
    <source>
        <strain evidence="4 6">IC026</strain>
    </source>
</reference>
<dbReference type="AlphaFoldDB" id="A0A2W7RDS8"/>
<feature type="chain" id="PRO_5016084238" evidence="1">
    <location>
        <begin position="24"/>
        <end position="346"/>
    </location>
</feature>
<proteinExistence type="predicted"/>
<evidence type="ECO:0000259" key="2">
    <source>
        <dbReference type="Pfam" id="PF00144"/>
    </source>
</evidence>
<feature type="domain" description="Beta-lactamase-related" evidence="2">
    <location>
        <begin position="49"/>
        <end position="334"/>
    </location>
</feature>
<dbReference type="InterPro" id="IPR012338">
    <property type="entry name" value="Beta-lactam/transpept-like"/>
</dbReference>
<protein>
    <submittedName>
        <fullName evidence="4">Beta-lactamase family protein</fullName>
    </submittedName>
    <submittedName>
        <fullName evidence="3">CubicO group peptidase (Beta-lactamase class C family)</fullName>
    </submittedName>
</protein>
<dbReference type="PANTHER" id="PTHR46825">
    <property type="entry name" value="D-ALANYL-D-ALANINE-CARBOXYPEPTIDASE/ENDOPEPTIDASE AMPH"/>
    <property type="match status" value="1"/>
</dbReference>
<dbReference type="EMBL" id="VORV01000006">
    <property type="protein sequence ID" value="TXD77840.1"/>
    <property type="molecule type" value="Genomic_DNA"/>
</dbReference>
<dbReference type="Pfam" id="PF00144">
    <property type="entry name" value="Beta-lactamase"/>
    <property type="match status" value="1"/>
</dbReference>
<evidence type="ECO:0000313" key="5">
    <source>
        <dbReference type="Proteomes" id="UP000249115"/>
    </source>
</evidence>
<dbReference type="InterPro" id="IPR001466">
    <property type="entry name" value="Beta-lactam-related"/>
</dbReference>
<dbReference type="PANTHER" id="PTHR46825:SF7">
    <property type="entry name" value="D-ALANYL-D-ALANINE CARBOXYPEPTIDASE"/>
    <property type="match status" value="1"/>
</dbReference>
<dbReference type="Proteomes" id="UP000249115">
    <property type="component" value="Unassembled WGS sequence"/>
</dbReference>
<feature type="signal peptide" evidence="1">
    <location>
        <begin position="1"/>
        <end position="23"/>
    </location>
</feature>
<organism evidence="3 5">
    <name type="scientific">Algoriphagus ratkowskyi</name>
    <dbReference type="NCBI Taxonomy" id="57028"/>
    <lineage>
        <taxon>Bacteria</taxon>
        <taxon>Pseudomonadati</taxon>
        <taxon>Bacteroidota</taxon>
        <taxon>Cytophagia</taxon>
        <taxon>Cytophagales</taxon>
        <taxon>Cyclobacteriaceae</taxon>
        <taxon>Algoriphagus</taxon>
    </lineage>
</organism>
<dbReference type="InterPro" id="IPR050491">
    <property type="entry name" value="AmpC-like"/>
</dbReference>
<sequence length="346" mass="39188">MKKNIFFGILVGMFAGFTGVATAQDFSKLDQFLDSLETHEKFMGNLLLERDGQVIYERSIGFQDTETEEELTSTSRFRVGSITKMFTASLVMKSVEERTLNLNQPLSDFYPEVKNAEKDTISNLLQHRSGIHNFTNDEVYMTYYLDPQTEEFMIEKIIAGGNDFEPDSKGDYSNSNFVLLTYILEKVNKQSYADLIKEYIASPLQLKNTYVGKAPVKEEAKSYQFKEGKWVFEPYTNMSVPAGAGAIVSTTADLAKFIEGLFSGKIITDESLKLMMEIKDGYGRGMFQYPYDEKKFYGHSGGIDGFRSQLSFFPEEKLTLVSLSNGLNYNSNDIAVAMLHGYLVMR</sequence>
<evidence type="ECO:0000313" key="6">
    <source>
        <dbReference type="Proteomes" id="UP000321927"/>
    </source>
</evidence>
<accession>A0A2W7RDS8</accession>
<reference evidence="3 5" key="1">
    <citation type="submission" date="2018-06" db="EMBL/GenBank/DDBJ databases">
        <title>Genomic Encyclopedia of Archaeal and Bacterial Type Strains, Phase II (KMG-II): from individual species to whole genera.</title>
        <authorList>
            <person name="Goeker M."/>
        </authorList>
    </citation>
    <scope>NUCLEOTIDE SEQUENCE [LARGE SCALE GENOMIC DNA]</scope>
    <source>
        <strain evidence="3 5">DSM 22686</strain>
    </source>
</reference>
<keyword evidence="6" id="KW-1185">Reference proteome</keyword>
<dbReference type="Gene3D" id="3.40.710.10">
    <property type="entry name" value="DD-peptidase/beta-lactamase superfamily"/>
    <property type="match status" value="1"/>
</dbReference>
<dbReference type="SUPFAM" id="SSF56601">
    <property type="entry name" value="beta-lactamase/transpeptidase-like"/>
    <property type="match status" value="1"/>
</dbReference>
<evidence type="ECO:0000313" key="3">
    <source>
        <dbReference type="EMBL" id="PZX58281.1"/>
    </source>
</evidence>
<evidence type="ECO:0000256" key="1">
    <source>
        <dbReference type="SAM" id="SignalP"/>
    </source>
</evidence>
<dbReference type="RefSeq" id="WP_086500783.1">
    <property type="nucleotide sequence ID" value="NZ_MSSV01000005.1"/>
</dbReference>
<comment type="caution">
    <text evidence="3">The sequence shown here is derived from an EMBL/GenBank/DDBJ whole genome shotgun (WGS) entry which is preliminary data.</text>
</comment>